<dbReference type="PRINTS" id="PR01488">
    <property type="entry name" value="RTXTOXINA"/>
</dbReference>
<comment type="similarity">
    <text evidence="10">Belongs to the peptidase S8 family.</text>
</comment>
<dbReference type="InterPro" id="IPR001343">
    <property type="entry name" value="Hemolysn_Ca-bd"/>
</dbReference>
<dbReference type="Gene3D" id="2.150.10.10">
    <property type="entry name" value="Serralysin-like metalloprotease, C-terminal"/>
    <property type="match status" value="4"/>
</dbReference>
<dbReference type="EMBL" id="CP116805">
    <property type="protein sequence ID" value="WCL55779.1"/>
    <property type="molecule type" value="Genomic_DNA"/>
</dbReference>
<dbReference type="InterPro" id="IPR011049">
    <property type="entry name" value="Serralysin-like_metalloprot_C"/>
</dbReference>
<dbReference type="SUPFAM" id="SSF52743">
    <property type="entry name" value="Subtilisin-like"/>
    <property type="match status" value="1"/>
</dbReference>
<evidence type="ECO:0000313" key="13">
    <source>
        <dbReference type="Proteomes" id="UP001217500"/>
    </source>
</evidence>
<dbReference type="SUPFAM" id="SSF49785">
    <property type="entry name" value="Galactose-binding domain-like"/>
    <property type="match status" value="1"/>
</dbReference>
<dbReference type="GO" id="GO:0005509">
    <property type="term" value="F:calcium ion binding"/>
    <property type="evidence" value="ECO:0007669"/>
    <property type="project" value="InterPro"/>
</dbReference>
<dbReference type="GO" id="GO:0005576">
    <property type="term" value="C:extracellular region"/>
    <property type="evidence" value="ECO:0007669"/>
    <property type="project" value="UniProtKB-SubCell"/>
</dbReference>
<keyword evidence="6" id="KW-0677">Repeat</keyword>
<dbReference type="Gene3D" id="3.40.50.200">
    <property type="entry name" value="Peptidase S8/S53 domain"/>
    <property type="match status" value="1"/>
</dbReference>
<dbReference type="InterPro" id="IPR000209">
    <property type="entry name" value="Peptidase_S8/S53_dom"/>
</dbReference>
<dbReference type="Pfam" id="PF01483">
    <property type="entry name" value="P_proprotein"/>
    <property type="match status" value="1"/>
</dbReference>
<dbReference type="InterPro" id="IPR036852">
    <property type="entry name" value="Peptidase_S8/S53_dom_sf"/>
</dbReference>
<evidence type="ECO:0000256" key="10">
    <source>
        <dbReference type="PROSITE-ProRule" id="PRU01240"/>
    </source>
</evidence>
<name>A0AAE9XXU9_9PROT</name>
<evidence type="ECO:0000256" key="1">
    <source>
        <dbReference type="ARBA" id="ARBA00004370"/>
    </source>
</evidence>
<evidence type="ECO:0000256" key="8">
    <source>
        <dbReference type="ARBA" id="ARBA00023026"/>
    </source>
</evidence>
<feature type="domain" description="P/Homo B" evidence="11">
    <location>
        <begin position="325"/>
        <end position="470"/>
    </location>
</feature>
<dbReference type="GO" id="GO:0004252">
    <property type="term" value="F:serine-type endopeptidase activity"/>
    <property type="evidence" value="ECO:0007669"/>
    <property type="project" value="InterPro"/>
</dbReference>
<comment type="caution">
    <text evidence="10">Lacks conserved residue(s) required for the propagation of feature annotation.</text>
</comment>
<keyword evidence="8" id="KW-0843">Virulence</keyword>
<keyword evidence="13" id="KW-1185">Reference proteome</keyword>
<dbReference type="Pfam" id="PF00353">
    <property type="entry name" value="HemolysinCabind"/>
    <property type="match status" value="6"/>
</dbReference>
<evidence type="ECO:0000256" key="9">
    <source>
        <dbReference type="ARBA" id="ARBA00023136"/>
    </source>
</evidence>
<keyword evidence="9" id="KW-0472">Membrane</keyword>
<evidence type="ECO:0000256" key="5">
    <source>
        <dbReference type="ARBA" id="ARBA00022670"/>
    </source>
</evidence>
<dbReference type="InterPro" id="IPR008979">
    <property type="entry name" value="Galactose-bd-like_sf"/>
</dbReference>
<sequence length="839" mass="85741">MTNSDLNANLAFKSAGDALGYHGSMTTGVYGSAASNDIGAVGIAFEAGIGGTNSPELFDDRSGFHQFNVRVADVVNYSSKGLGFFSGAWNANVSLDFAEETYQIIAKARDGLGSILVNSAGNEGDQDSSLNDGIDAFSFEQILVGRVNGSGLTFQSNFGSNLHITAPLVSSFKDQAVLTTDISGDGGYVYSVGGMAAGSEGRQSADVHFSGFVNAGYDLSELGLDSGDYMWGTGTSSTAPIVSGVVALMLEASENNIFGNELGWRDVQEILAITGKHTGSGLGKAASGNEHRPWTVNGSDMVNGAGLHHSDDYGFGIIDAHAAVRLAETWGMTHTSSNQKTVELSKNLSSSFSYGKPVSVEFTVSSGQSLDLDVAQLAFTLRHDDVRELQITLVSPDGTKSVLIDTPGLTSGDTYKFHEKTNFDWQATSRAFWGEESAGTWTVIVEDMVDNGNGGAVSELTLMLQGDTASDNDTYYFTDDWRLMKAYTGKLAVIGDGAGTDAINAAALMEGVMIDLRPGQTSLIGGEAAFKVAAGAVITSAIGTDQADRLIGSARADTLYGMQGDDNLNGDAGNDTLIGGAGNDVLVGKAGADRMEGGDGNDQLWAGAGDDMADIVLGGRGNDTLGGGSGNDLLVGGSGTDLIFGSIGDDTIWVGDENSQSETTSNTAWGGDGNDRIHGGAGADTLAGGKGDDTLIGGDGNDIFYGGKGDDNDTGRNDVIEGGAGNDTIYGGVGADDLDGGTGNDQLWGGLGNDTLTGGGGDDTFVFQSGTGSDTITDFKTADDILDLAGTSAAITTTAALKAAASSVSGGITIDLGGGDSLTLKGLTMGDLDDVVFAG</sequence>
<evidence type="ECO:0000256" key="3">
    <source>
        <dbReference type="ARBA" id="ARBA00022525"/>
    </source>
</evidence>
<dbReference type="GO" id="GO:0090729">
    <property type="term" value="F:toxin activity"/>
    <property type="evidence" value="ECO:0007669"/>
    <property type="project" value="UniProtKB-KW"/>
</dbReference>
<evidence type="ECO:0000256" key="4">
    <source>
        <dbReference type="ARBA" id="ARBA00022656"/>
    </source>
</evidence>
<dbReference type="PROSITE" id="PS00330">
    <property type="entry name" value="HEMOLYSIN_CALCIUM"/>
    <property type="match status" value="3"/>
</dbReference>
<dbReference type="PANTHER" id="PTHR38340">
    <property type="entry name" value="S-LAYER PROTEIN"/>
    <property type="match status" value="1"/>
</dbReference>
<keyword evidence="5" id="KW-0645">Protease</keyword>
<protein>
    <submittedName>
        <fullName evidence="12">Proprotein convertase P-domain-containing protein</fullName>
    </submittedName>
</protein>
<dbReference type="InterPro" id="IPR003995">
    <property type="entry name" value="RTX_toxin_determinant-A"/>
</dbReference>
<keyword evidence="3" id="KW-0964">Secreted</keyword>
<evidence type="ECO:0000256" key="6">
    <source>
        <dbReference type="ARBA" id="ARBA00022737"/>
    </source>
</evidence>
<dbReference type="PANTHER" id="PTHR38340:SF1">
    <property type="entry name" value="S-LAYER PROTEIN"/>
    <property type="match status" value="1"/>
</dbReference>
<comment type="subcellular location">
    <subcellularLocation>
        <location evidence="1">Membrane</location>
    </subcellularLocation>
    <subcellularLocation>
        <location evidence="2">Secreted</location>
    </subcellularLocation>
</comment>
<gene>
    <name evidence="12" type="ORF">PH603_04805</name>
</gene>
<reference evidence="12" key="1">
    <citation type="submission" date="2023-01" db="EMBL/GenBank/DDBJ databases">
        <title>The genome sequence of Kordiimonadaceae bacterium 6D33.</title>
        <authorList>
            <person name="Liu Y."/>
        </authorList>
    </citation>
    <scope>NUCLEOTIDE SEQUENCE</scope>
    <source>
        <strain evidence="12">6D33</strain>
    </source>
</reference>
<keyword evidence="4" id="KW-0800">Toxin</keyword>
<dbReference type="Gene3D" id="2.60.120.260">
    <property type="entry name" value="Galactose-binding domain-like"/>
    <property type="match status" value="1"/>
</dbReference>
<dbReference type="InterPro" id="IPR050557">
    <property type="entry name" value="RTX_toxin/Mannuronan_C5-epim"/>
</dbReference>
<dbReference type="SUPFAM" id="SSF51120">
    <property type="entry name" value="beta-Roll"/>
    <property type="match status" value="3"/>
</dbReference>
<evidence type="ECO:0000256" key="7">
    <source>
        <dbReference type="ARBA" id="ARBA00022801"/>
    </source>
</evidence>
<organism evidence="12 13">
    <name type="scientific">Gimibacter soli</name>
    <dbReference type="NCBI Taxonomy" id="3024400"/>
    <lineage>
        <taxon>Bacteria</taxon>
        <taxon>Pseudomonadati</taxon>
        <taxon>Pseudomonadota</taxon>
        <taxon>Alphaproteobacteria</taxon>
        <taxon>Kordiimonadales</taxon>
        <taxon>Temperatibacteraceae</taxon>
        <taxon>Gimibacter</taxon>
    </lineage>
</organism>
<evidence type="ECO:0000313" key="12">
    <source>
        <dbReference type="EMBL" id="WCL55779.1"/>
    </source>
</evidence>
<dbReference type="Proteomes" id="UP001217500">
    <property type="component" value="Chromosome"/>
</dbReference>
<keyword evidence="7" id="KW-0378">Hydrolase</keyword>
<dbReference type="PRINTS" id="PR00313">
    <property type="entry name" value="CABNDNGRPT"/>
</dbReference>
<dbReference type="PROSITE" id="PS51892">
    <property type="entry name" value="SUBTILASE"/>
    <property type="match status" value="1"/>
</dbReference>
<evidence type="ECO:0000259" key="11">
    <source>
        <dbReference type="PROSITE" id="PS51829"/>
    </source>
</evidence>
<accession>A0AAE9XXU9</accession>
<evidence type="ECO:0000256" key="2">
    <source>
        <dbReference type="ARBA" id="ARBA00004613"/>
    </source>
</evidence>
<dbReference type="GO" id="GO:0016020">
    <property type="term" value="C:membrane"/>
    <property type="evidence" value="ECO:0007669"/>
    <property type="project" value="UniProtKB-SubCell"/>
</dbReference>
<dbReference type="Pfam" id="PF00082">
    <property type="entry name" value="Peptidase_S8"/>
    <property type="match status" value="1"/>
</dbReference>
<proteinExistence type="inferred from homology"/>
<dbReference type="PROSITE" id="PS51829">
    <property type="entry name" value="P_HOMO_B"/>
    <property type="match status" value="1"/>
</dbReference>
<dbReference type="InterPro" id="IPR002884">
    <property type="entry name" value="P_dom"/>
</dbReference>
<dbReference type="AlphaFoldDB" id="A0AAE9XXU9"/>
<dbReference type="GO" id="GO:0006508">
    <property type="term" value="P:proteolysis"/>
    <property type="evidence" value="ECO:0007669"/>
    <property type="project" value="UniProtKB-KW"/>
</dbReference>
<dbReference type="KEGG" id="gso:PH603_04805"/>
<dbReference type="InterPro" id="IPR018511">
    <property type="entry name" value="Hemolysin-typ_Ca-bd_CS"/>
</dbReference>